<evidence type="ECO:0000256" key="7">
    <source>
        <dbReference type="RuleBase" id="RU003756"/>
    </source>
</evidence>
<dbReference type="GO" id="GO:0006298">
    <property type="term" value="P:mismatch repair"/>
    <property type="evidence" value="ECO:0007669"/>
    <property type="project" value="InterPro"/>
</dbReference>
<dbReference type="GeneID" id="110413114"/>
<dbReference type="InterPro" id="IPR017261">
    <property type="entry name" value="DNA_mismatch_repair_MutS/MSH"/>
</dbReference>
<protein>
    <recommendedName>
        <fullName evidence="6">DNA mismatch repair protein</fullName>
    </recommendedName>
</protein>
<feature type="domain" description="DNA mismatch repair proteins mutS family" evidence="11">
    <location>
        <begin position="1060"/>
        <end position="1252"/>
    </location>
</feature>
<dbReference type="Gene3D" id="3.30.420.110">
    <property type="entry name" value="MutS, connector domain"/>
    <property type="match status" value="1"/>
</dbReference>
<accession>A0A6J0ZXD4</accession>
<dbReference type="FunFam" id="3.40.1170.10:FF:000002">
    <property type="entry name" value="DNA mismatch repair protein"/>
    <property type="match status" value="1"/>
</dbReference>
<feature type="compositionally biased region" description="Acidic residues" evidence="8">
    <location>
        <begin position="189"/>
        <end position="200"/>
    </location>
</feature>
<organism evidence="12 13">
    <name type="scientific">Herrania umbratica</name>
    <dbReference type="NCBI Taxonomy" id="108875"/>
    <lineage>
        <taxon>Eukaryota</taxon>
        <taxon>Viridiplantae</taxon>
        <taxon>Streptophyta</taxon>
        <taxon>Embryophyta</taxon>
        <taxon>Tracheophyta</taxon>
        <taxon>Spermatophyta</taxon>
        <taxon>Magnoliopsida</taxon>
        <taxon>eudicotyledons</taxon>
        <taxon>Gunneridae</taxon>
        <taxon>Pentapetalae</taxon>
        <taxon>rosids</taxon>
        <taxon>malvids</taxon>
        <taxon>Malvales</taxon>
        <taxon>Malvaceae</taxon>
        <taxon>Byttnerioideae</taxon>
        <taxon>Herrania</taxon>
    </lineage>
</organism>
<keyword evidence="4 6" id="KW-0067">ATP-binding</keyword>
<gene>
    <name evidence="13" type="primary">LOC110413114</name>
</gene>
<dbReference type="SMART" id="SM00333">
    <property type="entry name" value="TUDOR"/>
    <property type="match status" value="1"/>
</dbReference>
<feature type="compositionally biased region" description="Low complexity" evidence="8">
    <location>
        <begin position="22"/>
        <end position="56"/>
    </location>
</feature>
<feature type="compositionally biased region" description="Polar residues" evidence="8">
    <location>
        <begin position="1"/>
        <end position="21"/>
    </location>
</feature>
<evidence type="ECO:0000259" key="9">
    <source>
        <dbReference type="SMART" id="SM00333"/>
    </source>
</evidence>
<dbReference type="InterPro" id="IPR007861">
    <property type="entry name" value="DNA_mismatch_repair_MutS_clamp"/>
</dbReference>
<reference evidence="13" key="1">
    <citation type="submission" date="2025-08" db="UniProtKB">
        <authorList>
            <consortium name="RefSeq"/>
        </authorList>
    </citation>
    <scope>IDENTIFICATION</scope>
    <source>
        <tissue evidence="13">Leaf</tissue>
    </source>
</reference>
<dbReference type="Gene3D" id="3.40.50.300">
    <property type="entry name" value="P-loop containing nucleotide triphosphate hydrolases"/>
    <property type="match status" value="1"/>
</dbReference>
<dbReference type="GO" id="GO:0030983">
    <property type="term" value="F:mismatched DNA binding"/>
    <property type="evidence" value="ECO:0007669"/>
    <property type="project" value="UniProtKB-UniRule"/>
</dbReference>
<dbReference type="RefSeq" id="XP_021279492.1">
    <property type="nucleotide sequence ID" value="XM_021423817.1"/>
</dbReference>
<name>A0A6J0ZXD4_9ROSI</name>
<dbReference type="Gene3D" id="3.40.1170.10">
    <property type="entry name" value="DNA repair protein MutS, domain I"/>
    <property type="match status" value="1"/>
</dbReference>
<keyword evidence="2 6" id="KW-0547">Nucleotide-binding</keyword>
<dbReference type="SMART" id="SM00534">
    <property type="entry name" value="MUTSac"/>
    <property type="match status" value="1"/>
</dbReference>
<evidence type="ECO:0000256" key="1">
    <source>
        <dbReference type="ARBA" id="ARBA00006271"/>
    </source>
</evidence>
<sequence>MASSRRQSNGRSPLVNQQRQITSFFSKTNSPSPSPTPSKQTSKLNPNSKPNRSPSKSPSPSPTTPSPVQSKLKKPLLVIGQTPSPTPSAPADKSYGMEVVEKRIRVYWPLDKAWYEGVVKSFDKESGKHLVQYDDAEEEELDLGKEKIEWIKESTGRLRRLRRGGSSSAFKKVVIDDEDEGVTQNVEAQSDDNDDDSSDEDWGKNVEMEVSEDAEVEDMDLEDEKEEEEEEENEEEEEEMKISKRKGGGKTEAKKRKASGGGKLESGKKSKTNANVSKQELKVSLVEPVKKIESDKASNGFDNALMGDASERFGKREAEKLHFLTLKERRDANRKRPEDVNYNPKTLYLPPDFLKSLSGGQRQWWEFKSKHMDKVLFFKMGKFYELFEMDAHIGAKELDLQYMKGEQPHCGFPERNFSMNVEKLARKGYRVLVVEQTETPEQLELRRKEKGAKDKVVKREICAVVTKGTLTEGEMLSANPDPSYLLAVTECCQSSNQNEDRIFGVCAIDVATSRIILGQFGDDFECSGLCSLLAELRPVEIIKPTKLLSLETERAMLRHTRNLLVNELVPSAEFWDAEKTVCEVKTIYKRINDQSAARSVHHVCLNAANSCEGDGSGCLPAILSNLLSAGADGSLALSALGGTLYYLKQAFLDEMLLRFAKFESLPSSGFSGIAQNHYMLLDAAALENLEIFENSRNGDSSGTLYAQLNHCVTAFGKRLLKTWLARPLYHMDLIKERQDAVAGLKGENLSYALEFRKALSRLPDMERLLARIFASSEAIGRNANKVILYEDAAKKQLQEFISALRCCELMVQAFSSLGVILENVESTQLHHLLTAGKGVPNIHSILKHFKDAFDWVDANNSGRIIPHEGVDLEYDSACERVKEIESSLTKHLKEQRKLLGDSSITYVTIGKDIYLLEVPENLRGSVPRDYELRSSKKGFFRYWTPYIKKVIGELSQAESEKEMSLKNILQRLIGQFCEDHNKWRQLVSTTAELDVLISLAIASDFYEGPTCRPLILGSSCSNEVPCFSAKSLGHPILRSDSLGKGAFVPNDITIGGSGRASFILLTGPNMGGKSTLLRQVCLAVILAQVGADVPAEHFELSPVDRIFVRMGAKDHIMAGQSTFLTELSETALMLSSATQHSLVALDELGRGTSTSDGQAIAESVLEHFVHKVQCRGMFSTHYHRLAVDYEKNSKVSLCHMACQVGNGIAGVQEVTFLYRLTTGACPKSYGVNVARLAGLPDSVLLTAAAKSREFESVYGKHRKGSEDDLPMQSCADKMVAFIRELISLTANANCLDTYEGSCINSFTELQHRARILLQQH</sequence>
<dbReference type="FunFam" id="3.40.50.300:FF:001885">
    <property type="entry name" value="DNA mismatch repair protein"/>
    <property type="match status" value="1"/>
</dbReference>
<evidence type="ECO:0000313" key="13">
    <source>
        <dbReference type="RefSeq" id="XP_021279492.1"/>
    </source>
</evidence>
<dbReference type="GO" id="GO:0005634">
    <property type="term" value="C:nucleus"/>
    <property type="evidence" value="ECO:0007669"/>
    <property type="project" value="TreeGrafter"/>
</dbReference>
<feature type="domain" description="Tudor" evidence="9">
    <location>
        <begin position="95"/>
        <end position="154"/>
    </location>
</feature>
<evidence type="ECO:0000256" key="3">
    <source>
        <dbReference type="ARBA" id="ARBA00022763"/>
    </source>
</evidence>
<evidence type="ECO:0000256" key="4">
    <source>
        <dbReference type="ARBA" id="ARBA00022840"/>
    </source>
</evidence>
<dbReference type="SUPFAM" id="SSF48334">
    <property type="entry name" value="DNA repair protein MutS, domain III"/>
    <property type="match status" value="1"/>
</dbReference>
<dbReference type="Pfam" id="PF05188">
    <property type="entry name" value="MutS_II"/>
    <property type="match status" value="1"/>
</dbReference>
<dbReference type="PANTHER" id="PTHR11361">
    <property type="entry name" value="DNA MISMATCH REPAIR PROTEIN MUTS FAMILY MEMBER"/>
    <property type="match status" value="1"/>
</dbReference>
<feature type="compositionally biased region" description="Basic residues" evidence="8">
    <location>
        <begin position="243"/>
        <end position="258"/>
    </location>
</feature>
<dbReference type="PIRSF" id="PIRSF037677">
    <property type="entry name" value="DNA_mis_repair_Msh6"/>
    <property type="match status" value="1"/>
</dbReference>
<dbReference type="InterPro" id="IPR000432">
    <property type="entry name" value="DNA_mismatch_repair_MutS_C"/>
</dbReference>
<dbReference type="InterPro" id="IPR007696">
    <property type="entry name" value="DNA_mismatch_repair_MutS_core"/>
</dbReference>
<dbReference type="Gene3D" id="1.10.1420.10">
    <property type="match status" value="2"/>
</dbReference>
<dbReference type="Pfam" id="PF05192">
    <property type="entry name" value="MutS_III"/>
    <property type="match status" value="1"/>
</dbReference>
<dbReference type="NCBIfam" id="NF003810">
    <property type="entry name" value="PRK05399.1"/>
    <property type="match status" value="1"/>
</dbReference>
<proteinExistence type="inferred from homology"/>
<dbReference type="Pfam" id="PF00488">
    <property type="entry name" value="MutS_V"/>
    <property type="match status" value="1"/>
</dbReference>
<feature type="compositionally biased region" description="Acidic residues" evidence="8">
    <location>
        <begin position="209"/>
        <end position="239"/>
    </location>
</feature>
<feature type="region of interest" description="Disordered" evidence="8">
    <location>
        <begin position="160"/>
        <end position="276"/>
    </location>
</feature>
<dbReference type="InterPro" id="IPR027417">
    <property type="entry name" value="P-loop_NTPase"/>
</dbReference>
<keyword evidence="6 7" id="KW-0234">DNA repair</keyword>
<evidence type="ECO:0000256" key="5">
    <source>
        <dbReference type="ARBA" id="ARBA00023125"/>
    </source>
</evidence>
<dbReference type="InterPro" id="IPR007695">
    <property type="entry name" value="DNA_mismatch_repair_MutS-lik_N"/>
</dbReference>
<dbReference type="SUPFAM" id="SSF53150">
    <property type="entry name" value="DNA repair protein MutS, domain II"/>
    <property type="match status" value="1"/>
</dbReference>
<dbReference type="InterPro" id="IPR036187">
    <property type="entry name" value="DNA_mismatch_repair_MutS_sf"/>
</dbReference>
<dbReference type="OrthoDB" id="10252754at2759"/>
<comment type="function">
    <text evidence="6 7">Component of the post-replicative DNA mismatch repair system (MMR).</text>
</comment>
<dbReference type="SUPFAM" id="SSF52540">
    <property type="entry name" value="P-loop containing nucleoside triphosphate hydrolases"/>
    <property type="match status" value="1"/>
</dbReference>
<dbReference type="InterPro" id="IPR045076">
    <property type="entry name" value="MutS"/>
</dbReference>
<dbReference type="InterPro" id="IPR002999">
    <property type="entry name" value="Tudor"/>
</dbReference>
<dbReference type="Proteomes" id="UP000504621">
    <property type="component" value="Unplaced"/>
</dbReference>
<feature type="domain" description="DNA mismatch repair protein MutS core" evidence="10">
    <location>
        <begin position="699"/>
        <end position="1040"/>
    </location>
</feature>
<dbReference type="SMART" id="SM00533">
    <property type="entry name" value="MUTSd"/>
    <property type="match status" value="1"/>
</dbReference>
<dbReference type="SUPFAM" id="SSF55271">
    <property type="entry name" value="DNA repair protein MutS, domain I"/>
    <property type="match status" value="1"/>
</dbReference>
<dbReference type="Gene3D" id="2.30.30.140">
    <property type="match status" value="1"/>
</dbReference>
<dbReference type="Pfam" id="PF05190">
    <property type="entry name" value="MutS_IV"/>
    <property type="match status" value="1"/>
</dbReference>
<dbReference type="GO" id="GO:0005524">
    <property type="term" value="F:ATP binding"/>
    <property type="evidence" value="ECO:0007669"/>
    <property type="project" value="UniProtKB-UniRule"/>
</dbReference>
<dbReference type="GO" id="GO:0140664">
    <property type="term" value="F:ATP-dependent DNA damage sensor activity"/>
    <property type="evidence" value="ECO:0007669"/>
    <property type="project" value="InterPro"/>
</dbReference>
<dbReference type="InterPro" id="IPR007860">
    <property type="entry name" value="DNA_mmatch_repair_MutS_con_dom"/>
</dbReference>
<dbReference type="PANTHER" id="PTHR11361:SF150">
    <property type="entry name" value="DNA MISMATCH REPAIR PROTEIN MSH6"/>
    <property type="match status" value="1"/>
</dbReference>
<dbReference type="InterPro" id="IPR016151">
    <property type="entry name" value="DNA_mismatch_repair_MutS_N"/>
</dbReference>
<evidence type="ECO:0000313" key="12">
    <source>
        <dbReference type="Proteomes" id="UP000504621"/>
    </source>
</evidence>
<evidence type="ECO:0000256" key="6">
    <source>
        <dbReference type="PIRNR" id="PIRNR037677"/>
    </source>
</evidence>
<keyword evidence="3 6" id="KW-0227">DNA damage</keyword>
<evidence type="ECO:0000259" key="11">
    <source>
        <dbReference type="SMART" id="SM00534"/>
    </source>
</evidence>
<evidence type="ECO:0000256" key="2">
    <source>
        <dbReference type="ARBA" id="ARBA00022741"/>
    </source>
</evidence>
<dbReference type="FunFam" id="1.10.1420.10:FF:000005">
    <property type="entry name" value="DNA mismatch repair protein"/>
    <property type="match status" value="1"/>
</dbReference>
<evidence type="ECO:0000259" key="10">
    <source>
        <dbReference type="SMART" id="SM00533"/>
    </source>
</evidence>
<keyword evidence="5 6" id="KW-0238">DNA-binding</keyword>
<feature type="region of interest" description="Disordered" evidence="8">
    <location>
        <begin position="1"/>
        <end position="95"/>
    </location>
</feature>
<keyword evidence="12" id="KW-1185">Reference proteome</keyword>
<evidence type="ECO:0000256" key="8">
    <source>
        <dbReference type="SAM" id="MobiDB-lite"/>
    </source>
</evidence>
<comment type="similarity">
    <text evidence="1 6 7">Belongs to the DNA mismatch repair MutS family.</text>
</comment>
<dbReference type="CDD" id="cd20404">
    <property type="entry name" value="Tudor_Agenet_AtEML-like"/>
    <property type="match status" value="1"/>
</dbReference>
<dbReference type="InterPro" id="IPR036678">
    <property type="entry name" value="MutS_con_dom_sf"/>
</dbReference>
<dbReference type="Pfam" id="PF01624">
    <property type="entry name" value="MutS_I"/>
    <property type="match status" value="1"/>
</dbReference>